<keyword evidence="11 12" id="KW-0472">Membrane</keyword>
<evidence type="ECO:0000256" key="4">
    <source>
        <dbReference type="ARBA" id="ARBA00022475"/>
    </source>
</evidence>
<proteinExistence type="inferred from homology"/>
<keyword evidence="7" id="KW-0479">Metal-binding</keyword>
<keyword evidence="10" id="KW-0408">Iron</keyword>
<evidence type="ECO:0000256" key="1">
    <source>
        <dbReference type="ARBA" id="ARBA00004651"/>
    </source>
</evidence>
<evidence type="ECO:0000256" key="9">
    <source>
        <dbReference type="ARBA" id="ARBA00022989"/>
    </source>
</evidence>
<dbReference type="InterPro" id="IPR011577">
    <property type="entry name" value="Cyt_b561_bac/Ni-Hgenase"/>
</dbReference>
<evidence type="ECO:0000256" key="3">
    <source>
        <dbReference type="ARBA" id="ARBA00022448"/>
    </source>
</evidence>
<dbReference type="PANTHER" id="PTHR30485:SF1">
    <property type="entry name" value="CYTOCHROME YDHU-RELATED"/>
    <property type="match status" value="1"/>
</dbReference>
<dbReference type="PRINTS" id="PR00161">
    <property type="entry name" value="NIHGNASECYTB"/>
</dbReference>
<dbReference type="GO" id="GO:0005506">
    <property type="term" value="F:iron ion binding"/>
    <property type="evidence" value="ECO:0007669"/>
    <property type="project" value="InterPro"/>
</dbReference>
<dbReference type="Gene3D" id="1.20.950.20">
    <property type="entry name" value="Transmembrane di-heme cytochromes, Chain C"/>
    <property type="match status" value="1"/>
</dbReference>
<dbReference type="GO" id="GO:0009055">
    <property type="term" value="F:electron transfer activity"/>
    <property type="evidence" value="ECO:0007669"/>
    <property type="project" value="InterPro"/>
</dbReference>
<dbReference type="Pfam" id="PF01292">
    <property type="entry name" value="Ni_hydr_CYTB"/>
    <property type="match status" value="1"/>
</dbReference>
<dbReference type="EMBL" id="WTYW01000001">
    <property type="protein sequence ID" value="MXO85553.1"/>
    <property type="molecule type" value="Genomic_DNA"/>
</dbReference>
<feature type="transmembrane region" description="Helical" evidence="12">
    <location>
        <begin position="12"/>
        <end position="32"/>
    </location>
</feature>
<evidence type="ECO:0000256" key="5">
    <source>
        <dbReference type="ARBA" id="ARBA00022617"/>
    </source>
</evidence>
<feature type="transmembrane region" description="Helical" evidence="12">
    <location>
        <begin position="186"/>
        <end position="207"/>
    </location>
</feature>
<evidence type="ECO:0000256" key="10">
    <source>
        <dbReference type="ARBA" id="ARBA00023004"/>
    </source>
</evidence>
<keyword evidence="6 12" id="KW-0812">Transmembrane</keyword>
<dbReference type="AlphaFoldDB" id="A0A844ZE66"/>
<evidence type="ECO:0000256" key="7">
    <source>
        <dbReference type="ARBA" id="ARBA00022723"/>
    </source>
</evidence>
<comment type="subcellular location">
    <subcellularLocation>
        <location evidence="1">Cell membrane</location>
        <topology evidence="1">Multi-pass membrane protein</topology>
    </subcellularLocation>
</comment>
<feature type="transmembrane region" description="Helical" evidence="12">
    <location>
        <begin position="80"/>
        <end position="102"/>
    </location>
</feature>
<keyword evidence="3" id="KW-0813">Transport</keyword>
<dbReference type="RefSeq" id="WP_160681948.1">
    <property type="nucleotide sequence ID" value="NZ_WTYW01000001.1"/>
</dbReference>
<dbReference type="OrthoDB" id="9781740at2"/>
<sequence>MTGRKRHAFSTRLWHWINLVCVVILFMSGLNISNAHPYLYWGDYGFRPAEAWLSVPRFPGWATIPDFYSLAQARDWHVLFAWPMALILLFIWVAMLANGHFWQDIRTRRREWQVSEVVRDIKAHLRLDFHHGAGKYNFLQKLTYGLVFGIILPGMVFTGMAMSPGLEPSFTWAIELMGGRQSARSLHFILAWTLFAFFVVHVLLVILSGPVWQLRAMITGRNPKAATPAGEA</sequence>
<evidence type="ECO:0000256" key="6">
    <source>
        <dbReference type="ARBA" id="ARBA00022692"/>
    </source>
</evidence>
<dbReference type="InterPro" id="IPR000516">
    <property type="entry name" value="Ni-dep_Hydgase_cyt-B"/>
</dbReference>
<dbReference type="SUPFAM" id="SSF81342">
    <property type="entry name" value="Transmembrane di-heme cytochromes"/>
    <property type="match status" value="1"/>
</dbReference>
<keyword evidence="8" id="KW-0249">Electron transport</keyword>
<accession>A0A844ZE66</accession>
<evidence type="ECO:0000256" key="8">
    <source>
        <dbReference type="ARBA" id="ARBA00022982"/>
    </source>
</evidence>
<dbReference type="InterPro" id="IPR016174">
    <property type="entry name" value="Di-haem_cyt_TM"/>
</dbReference>
<comment type="caution">
    <text evidence="14">The sequence shown here is derived from an EMBL/GenBank/DDBJ whole genome shotgun (WGS) entry which is preliminary data.</text>
</comment>
<comment type="similarity">
    <text evidence="2">Belongs to the HupC/HyaC/HydC family.</text>
</comment>
<keyword evidence="5" id="KW-0349">Heme</keyword>
<dbReference type="GO" id="GO:0020037">
    <property type="term" value="F:heme binding"/>
    <property type="evidence" value="ECO:0007669"/>
    <property type="project" value="TreeGrafter"/>
</dbReference>
<dbReference type="PANTHER" id="PTHR30485">
    <property type="entry name" value="NI/FE-HYDROGENASE 1 B-TYPE CYTOCHROME SUBUNIT"/>
    <property type="match status" value="1"/>
</dbReference>
<organism evidence="14 15">
    <name type="scientific">Parapontixanthobacter aurantiacus</name>
    <dbReference type="NCBI Taxonomy" id="1463599"/>
    <lineage>
        <taxon>Bacteria</taxon>
        <taxon>Pseudomonadati</taxon>
        <taxon>Pseudomonadota</taxon>
        <taxon>Alphaproteobacteria</taxon>
        <taxon>Sphingomonadales</taxon>
        <taxon>Erythrobacteraceae</taxon>
        <taxon>Parapontixanthobacter</taxon>
    </lineage>
</organism>
<keyword evidence="9 12" id="KW-1133">Transmembrane helix</keyword>
<dbReference type="GO" id="GO:0005886">
    <property type="term" value="C:plasma membrane"/>
    <property type="evidence" value="ECO:0007669"/>
    <property type="project" value="UniProtKB-SubCell"/>
</dbReference>
<keyword evidence="4" id="KW-1003">Cell membrane</keyword>
<reference evidence="14 15" key="1">
    <citation type="submission" date="2019-12" db="EMBL/GenBank/DDBJ databases">
        <title>Genomic-based taxomic classification of the family Erythrobacteraceae.</title>
        <authorList>
            <person name="Xu L."/>
        </authorList>
    </citation>
    <scope>NUCLEOTIDE SEQUENCE [LARGE SCALE GENOMIC DNA]</scope>
    <source>
        <strain evidence="14 15">MCCC 1A09962</strain>
    </source>
</reference>
<evidence type="ECO:0000256" key="11">
    <source>
        <dbReference type="ARBA" id="ARBA00023136"/>
    </source>
</evidence>
<keyword evidence="15" id="KW-1185">Reference proteome</keyword>
<evidence type="ECO:0000256" key="12">
    <source>
        <dbReference type="SAM" id="Phobius"/>
    </source>
</evidence>
<name>A0A844ZE66_9SPHN</name>
<dbReference type="InterPro" id="IPR051542">
    <property type="entry name" value="Hydrogenase_cytochrome"/>
</dbReference>
<feature type="transmembrane region" description="Helical" evidence="12">
    <location>
        <begin position="144"/>
        <end position="166"/>
    </location>
</feature>
<evidence type="ECO:0000313" key="14">
    <source>
        <dbReference type="EMBL" id="MXO85553.1"/>
    </source>
</evidence>
<dbReference type="GO" id="GO:0022904">
    <property type="term" value="P:respiratory electron transport chain"/>
    <property type="evidence" value="ECO:0007669"/>
    <property type="project" value="InterPro"/>
</dbReference>
<dbReference type="Proteomes" id="UP000433104">
    <property type="component" value="Unassembled WGS sequence"/>
</dbReference>
<evidence type="ECO:0000256" key="2">
    <source>
        <dbReference type="ARBA" id="ARBA00008622"/>
    </source>
</evidence>
<evidence type="ECO:0000259" key="13">
    <source>
        <dbReference type="Pfam" id="PF01292"/>
    </source>
</evidence>
<protein>
    <submittedName>
        <fullName evidence="14">DUF4405 domain-containing protein</fullName>
    </submittedName>
</protein>
<evidence type="ECO:0000313" key="15">
    <source>
        <dbReference type="Proteomes" id="UP000433104"/>
    </source>
</evidence>
<gene>
    <name evidence="14" type="ORF">GRI38_05870</name>
</gene>
<feature type="domain" description="Cytochrome b561 bacterial/Ni-hydrogenase" evidence="13">
    <location>
        <begin position="7"/>
        <end position="220"/>
    </location>
</feature>